<sequence length="76" mass="9466">MLMSTNDYVKYMAKTLIQRMETPRSERKKQRDERKQMKTPFLVNWLGMVPFSLIMWLKKDRRKIWRMIKRARSSDR</sequence>
<dbReference type="Pfam" id="PF14038">
    <property type="entry name" value="YqzE"/>
    <property type="match status" value="1"/>
</dbReference>
<dbReference type="EMBL" id="JACSPV010000001">
    <property type="protein sequence ID" value="MBD8003555.1"/>
    <property type="molecule type" value="Genomic_DNA"/>
</dbReference>
<proteinExistence type="predicted"/>
<reference evidence="2 3" key="1">
    <citation type="submission" date="2020-08" db="EMBL/GenBank/DDBJ databases">
        <title>A Genomic Blueprint of the Chicken Gut Microbiome.</title>
        <authorList>
            <person name="Gilroy R."/>
            <person name="Ravi A."/>
            <person name="Getino M."/>
            <person name="Pursley I."/>
            <person name="Horton D.L."/>
            <person name="Alikhan N.-F."/>
            <person name="Baker D."/>
            <person name="Gharbi K."/>
            <person name="Hall N."/>
            <person name="Watson M."/>
            <person name="Adriaenssens E.M."/>
            <person name="Foster-Nyarko E."/>
            <person name="Jarju S."/>
            <person name="Secka A."/>
            <person name="Antonio M."/>
            <person name="Oren A."/>
            <person name="Chaudhuri R."/>
            <person name="La Ragione R.M."/>
            <person name="Hildebrand F."/>
            <person name="Pallen M.J."/>
        </authorList>
    </citation>
    <scope>NUCLEOTIDE SEQUENCE [LARGE SCALE GENOMIC DNA]</scope>
    <source>
        <strain evidence="2 3">Sa1BUA2</strain>
    </source>
</reference>
<evidence type="ECO:0000256" key="1">
    <source>
        <dbReference type="SAM" id="Phobius"/>
    </source>
</evidence>
<keyword evidence="1" id="KW-0812">Transmembrane</keyword>
<comment type="caution">
    <text evidence="2">The sequence shown here is derived from an EMBL/GenBank/DDBJ whole genome shotgun (WGS) entry which is preliminary data.</text>
</comment>
<keyword evidence="1" id="KW-0472">Membrane</keyword>
<evidence type="ECO:0000313" key="2">
    <source>
        <dbReference type="EMBL" id="MBD8003555.1"/>
    </source>
</evidence>
<gene>
    <name evidence="2" type="ORF">H9631_00515</name>
</gene>
<dbReference type="Proteomes" id="UP000648182">
    <property type="component" value="Unassembled WGS sequence"/>
</dbReference>
<feature type="transmembrane region" description="Helical" evidence="1">
    <location>
        <begin position="41"/>
        <end position="57"/>
    </location>
</feature>
<dbReference type="InterPro" id="IPR025622">
    <property type="entry name" value="YqzE"/>
</dbReference>
<accession>A0ABR8VFR0</accession>
<protein>
    <submittedName>
        <fullName evidence="2">YqzE family protein</fullName>
    </submittedName>
</protein>
<evidence type="ECO:0000313" key="3">
    <source>
        <dbReference type="Proteomes" id="UP000648182"/>
    </source>
</evidence>
<keyword evidence="3" id="KW-1185">Reference proteome</keyword>
<keyword evidence="1" id="KW-1133">Transmembrane helix</keyword>
<name>A0ABR8VFR0_9BACI</name>
<organism evidence="2 3">
    <name type="scientific">Bacillus norwichensis</name>
    <dbReference type="NCBI Taxonomy" id="2762217"/>
    <lineage>
        <taxon>Bacteria</taxon>
        <taxon>Bacillati</taxon>
        <taxon>Bacillota</taxon>
        <taxon>Bacilli</taxon>
        <taxon>Bacillales</taxon>
        <taxon>Bacillaceae</taxon>
        <taxon>Bacillus</taxon>
    </lineage>
</organism>